<proteinExistence type="predicted"/>
<dbReference type="AlphaFoldDB" id="A0A0F5PIZ5"/>
<dbReference type="EMBL" id="ABXP02000122">
    <property type="protein sequence ID" value="KKC28628.1"/>
    <property type="molecule type" value="Genomic_DNA"/>
</dbReference>
<name>A0A0F5PIZ5_9THEO</name>
<accession>A0A0F5PIZ5</accession>
<evidence type="ECO:0000313" key="1">
    <source>
        <dbReference type="EMBL" id="KKC28621.1"/>
    </source>
</evidence>
<sequence length="47" mass="5391">MQAPRFLAYLRGIETSIAKIKHNILCRRFLAYLRGIETSVKAKQDAV</sequence>
<protein>
    <submittedName>
        <fullName evidence="2">Uncharacterized protein</fullName>
    </submittedName>
</protein>
<dbReference type="EMBL" id="ABXP02000122">
    <property type="protein sequence ID" value="KKC28621.1"/>
    <property type="molecule type" value="Genomic_DNA"/>
</dbReference>
<reference evidence="2 3" key="1">
    <citation type="submission" date="2008-07" db="EMBL/GenBank/DDBJ databases">
        <authorList>
            <person name="Gonzalez J."/>
            <person name="Sokolova T."/>
            <person name="Ferriera S."/>
            <person name="Johnson J."/>
            <person name="Kravitz S."/>
            <person name="Beeson K."/>
            <person name="Sutton G."/>
            <person name="Rogers Y.-H."/>
            <person name="Friedman R."/>
            <person name="Frazier M."/>
            <person name="Venter J.C."/>
        </authorList>
    </citation>
    <scope>NUCLEOTIDE SEQUENCE [LARGE SCALE GENOMIC DNA]</scope>
    <source>
        <strain evidence="2 3">DSM 12653</strain>
    </source>
</reference>
<comment type="caution">
    <text evidence="2">The sequence shown here is derived from an EMBL/GenBank/DDBJ whole genome shotgun (WGS) entry which is preliminary data.</text>
</comment>
<dbReference type="Proteomes" id="UP000010146">
    <property type="component" value="Unassembled WGS sequence"/>
</dbReference>
<evidence type="ECO:0000313" key="2">
    <source>
        <dbReference type="EMBL" id="KKC28628.1"/>
    </source>
</evidence>
<gene>
    <name evidence="1" type="ORF">CDSM653_02388</name>
    <name evidence="2" type="ORF">CDSM653_02395</name>
</gene>
<evidence type="ECO:0000313" key="3">
    <source>
        <dbReference type="Proteomes" id="UP000010146"/>
    </source>
</evidence>
<organism evidence="2 3">
    <name type="scientific">Caldanaerobacter subterraneus subsp. pacificus DSM 12653</name>
    <dbReference type="NCBI Taxonomy" id="391606"/>
    <lineage>
        <taxon>Bacteria</taxon>
        <taxon>Bacillati</taxon>
        <taxon>Bacillota</taxon>
        <taxon>Clostridia</taxon>
        <taxon>Thermoanaerobacterales</taxon>
        <taxon>Thermoanaerobacteraceae</taxon>
        <taxon>Caldanaerobacter</taxon>
    </lineage>
</organism>
<reference evidence="3" key="3">
    <citation type="submission" date="2015-02" db="EMBL/GenBank/DDBJ databases">
        <title>Genome analysis of three genomes within the thermophilic hydrogenogenic bacterial species Caldanaerobacter subterraneus.</title>
        <authorList>
            <person name="Sant'Anna F.H."/>
            <person name="Lebedinsky A."/>
            <person name="Sokolova T."/>
            <person name="Robb F.T."/>
            <person name="Gonzalez J.M."/>
        </authorList>
    </citation>
    <scope>NUCLEOTIDE SEQUENCE [LARGE SCALE GENOMIC DNA]</scope>
    <source>
        <strain evidence="3">DSM 12653</strain>
    </source>
</reference>
<reference evidence="2 3" key="2">
    <citation type="journal article" date="2015" name="BMC Genomics">
        <title>Analysis of three genomes within the thermophilic bacterial species Caldanaerobacter subterraneus with a focus on carbon monoxide dehydrogenase evolution and hydrolase diversity.</title>
        <authorList>
            <person name="Sant'Anna F.H."/>
            <person name="Lebedinsky A.V."/>
            <person name="Sokolova T.G."/>
            <person name="Robb F.T."/>
            <person name="Gonzalez J.M."/>
        </authorList>
    </citation>
    <scope>NUCLEOTIDE SEQUENCE [LARGE SCALE GENOMIC DNA]</scope>
    <source>
        <strain evidence="2 3">DSM 12653</strain>
    </source>
</reference>